<proteinExistence type="predicted"/>
<dbReference type="RefSeq" id="WP_194289920.1">
    <property type="nucleotide sequence ID" value="NZ_WEGK01000007.1"/>
</dbReference>
<dbReference type="Proteomes" id="UP000438448">
    <property type="component" value="Unassembled WGS sequence"/>
</dbReference>
<organism evidence="2 3">
    <name type="scientific">Nocardia macrotermitis</name>
    <dbReference type="NCBI Taxonomy" id="2585198"/>
    <lineage>
        <taxon>Bacteria</taxon>
        <taxon>Bacillati</taxon>
        <taxon>Actinomycetota</taxon>
        <taxon>Actinomycetes</taxon>
        <taxon>Mycobacteriales</taxon>
        <taxon>Nocardiaceae</taxon>
        <taxon>Nocardia</taxon>
    </lineage>
</organism>
<dbReference type="GO" id="GO:0015643">
    <property type="term" value="F:toxic substance binding"/>
    <property type="evidence" value="ECO:0007669"/>
    <property type="project" value="InterPro"/>
</dbReference>
<dbReference type="InterPro" id="IPR015287">
    <property type="entry name" value="Colicin_D_immunity_dom"/>
</dbReference>
<keyword evidence="3" id="KW-1185">Reference proteome</keyword>
<dbReference type="Gene3D" id="1.20.120.650">
    <property type="entry name" value="Colicin D"/>
    <property type="match status" value="1"/>
</dbReference>
<gene>
    <name evidence="2" type="ORF">NRB20_38070</name>
</gene>
<accession>A0A7K0D4P1</accession>
<dbReference type="AlphaFoldDB" id="A0A7K0D4P1"/>
<evidence type="ECO:0000313" key="2">
    <source>
        <dbReference type="EMBL" id="MQY20699.1"/>
    </source>
</evidence>
<sequence length="104" mass="11735">MKVWKRPDDVVAGAGIDEQLELMRAVVDGDLTATQFAREWHAAHRRSLNSGEKISAQFENVLNEVFYAIEEYAIDPENKQDTDISDQELISIVRDALASSESLR</sequence>
<comment type="caution">
    <text evidence="2">The sequence shown here is derived from an EMBL/GenBank/DDBJ whole genome shotgun (WGS) entry which is preliminary data.</text>
</comment>
<dbReference type="InterPro" id="IPR036471">
    <property type="entry name" value="Colicin_D_sf"/>
</dbReference>
<evidence type="ECO:0000313" key="3">
    <source>
        <dbReference type="Proteomes" id="UP000438448"/>
    </source>
</evidence>
<dbReference type="Pfam" id="PF09204">
    <property type="entry name" value="Colicin_immun"/>
    <property type="match status" value="1"/>
</dbReference>
<dbReference type="EMBL" id="WEGK01000007">
    <property type="protein sequence ID" value="MQY20699.1"/>
    <property type="molecule type" value="Genomic_DNA"/>
</dbReference>
<reference evidence="2 3" key="1">
    <citation type="submission" date="2019-10" db="EMBL/GenBank/DDBJ databases">
        <title>Nocardia macrotermitis sp. nov. and Nocardia aurantia sp. nov., isolated from the gut of fungus growing-termite Macrotermes natalensis.</title>
        <authorList>
            <person name="Benndorf R."/>
            <person name="Schwitalla J."/>
            <person name="Martin K."/>
            <person name="De Beer W."/>
            <person name="Kaster A.-K."/>
            <person name="Vollmers J."/>
            <person name="Poulsen M."/>
            <person name="Beemelmanns C."/>
        </authorList>
    </citation>
    <scope>NUCLEOTIDE SEQUENCE [LARGE SCALE GENOMIC DNA]</scope>
    <source>
        <strain evidence="2 3">RB20</strain>
    </source>
</reference>
<dbReference type="GO" id="GO:0030153">
    <property type="term" value="P:bacteriocin immunity"/>
    <property type="evidence" value="ECO:0007669"/>
    <property type="project" value="InterPro"/>
</dbReference>
<protein>
    <recommendedName>
        <fullName evidence="1">Colicin D immunity protein domain-containing protein</fullName>
    </recommendedName>
</protein>
<name>A0A7K0D4P1_9NOCA</name>
<evidence type="ECO:0000259" key="1">
    <source>
        <dbReference type="Pfam" id="PF09204"/>
    </source>
</evidence>
<feature type="domain" description="Colicin D immunity protein" evidence="1">
    <location>
        <begin position="18"/>
        <end position="98"/>
    </location>
</feature>